<dbReference type="SUPFAM" id="SSF51735">
    <property type="entry name" value="NAD(P)-binding Rossmann-fold domains"/>
    <property type="match status" value="1"/>
</dbReference>
<accession>A0A9W7DEF2</accession>
<evidence type="ECO:0000256" key="1">
    <source>
        <dbReference type="ARBA" id="ARBA00001947"/>
    </source>
</evidence>
<dbReference type="SUPFAM" id="SSF50129">
    <property type="entry name" value="GroES-like"/>
    <property type="match status" value="1"/>
</dbReference>
<comment type="cofactor">
    <cofactor evidence="1">
        <name>Zn(2+)</name>
        <dbReference type="ChEBI" id="CHEBI:29105"/>
    </cofactor>
</comment>
<dbReference type="PANTHER" id="PTHR42813:SF4">
    <property type="entry name" value="NADP-DEPENDENT ISOPROPANOL DEHYDROGENASE"/>
    <property type="match status" value="1"/>
</dbReference>
<dbReference type="Proteomes" id="UP001165063">
    <property type="component" value="Unassembled WGS sequence"/>
</dbReference>
<dbReference type="EMBL" id="BSXU01000408">
    <property type="protein sequence ID" value="GMG20586.1"/>
    <property type="molecule type" value="Genomic_DNA"/>
</dbReference>
<sequence>MKGFQYLGPGKGAKLCDIEKPVLQNPKDVIGRIKATTICGSDHHLIAGFLPDTNKLAESKPGRGLTLGHEGVIEIVEIGSEVTSLKVGDVCIVTPVNSCGKCYQCLHETSFACSDVVYAGIYSDGAIAEYIRIPYGERALFKAPSNVPIESLVMLSDALPTSYEVGVEATRVQKGDRVAVIGCGPVGLSALLTALPSKPSQIVCLDMNPFRLETAKKLGATHALNIADPTFGQEIMKIISSNPERKPGFDVVIECAGKPESVALAQKFISVGGRISIVSSGLRDTPINLFELQRRKVTINSGFLDGHSTQYLIDLVAKGELDPSPLVSHRFKLSEVEKAYNVFSNPIENKTLKVLLINDEE</sequence>
<evidence type="ECO:0000256" key="3">
    <source>
        <dbReference type="ARBA" id="ARBA00022723"/>
    </source>
</evidence>
<organism evidence="7 8">
    <name type="scientific">Ambrosiozyma monospora</name>
    <name type="common">Yeast</name>
    <name type="synonym">Endomycopsis monosporus</name>
    <dbReference type="NCBI Taxonomy" id="43982"/>
    <lineage>
        <taxon>Eukaryota</taxon>
        <taxon>Fungi</taxon>
        <taxon>Dikarya</taxon>
        <taxon>Ascomycota</taxon>
        <taxon>Saccharomycotina</taxon>
        <taxon>Pichiomycetes</taxon>
        <taxon>Pichiales</taxon>
        <taxon>Pichiaceae</taxon>
        <taxon>Ambrosiozyma</taxon>
    </lineage>
</organism>
<dbReference type="Gene3D" id="3.40.50.720">
    <property type="entry name" value="NAD(P)-binding Rossmann-like Domain"/>
    <property type="match status" value="1"/>
</dbReference>
<evidence type="ECO:0000259" key="6">
    <source>
        <dbReference type="Pfam" id="PF08240"/>
    </source>
</evidence>
<dbReference type="Pfam" id="PF08240">
    <property type="entry name" value="ADH_N"/>
    <property type="match status" value="1"/>
</dbReference>
<feature type="domain" description="Alcohol dehydrogenase-like C-terminal" evidence="5">
    <location>
        <begin position="185"/>
        <end position="317"/>
    </location>
</feature>
<comment type="caution">
    <text evidence="7">The sequence shown here is derived from an EMBL/GenBank/DDBJ whole genome shotgun (WGS) entry which is preliminary data.</text>
</comment>
<protein>
    <submittedName>
        <fullName evidence="7">Unnamed protein product</fullName>
    </submittedName>
</protein>
<dbReference type="OrthoDB" id="3941538at2759"/>
<dbReference type="AlphaFoldDB" id="A0A9W7DEF2"/>
<evidence type="ECO:0000313" key="8">
    <source>
        <dbReference type="Proteomes" id="UP001165063"/>
    </source>
</evidence>
<evidence type="ECO:0000256" key="2">
    <source>
        <dbReference type="ARBA" id="ARBA00008072"/>
    </source>
</evidence>
<dbReference type="InterPro" id="IPR036291">
    <property type="entry name" value="NAD(P)-bd_dom_sf"/>
</dbReference>
<dbReference type="PANTHER" id="PTHR42813">
    <property type="entry name" value="ZINC-TYPE ALCOHOL DEHYDROGENASE-LIKE"/>
    <property type="match status" value="1"/>
</dbReference>
<keyword evidence="4" id="KW-0862">Zinc</keyword>
<gene>
    <name evidence="7" type="ORF">Amon01_000134300</name>
</gene>
<dbReference type="InterPro" id="IPR013154">
    <property type="entry name" value="ADH-like_N"/>
</dbReference>
<reference evidence="7" key="1">
    <citation type="submission" date="2023-04" db="EMBL/GenBank/DDBJ databases">
        <title>Ambrosiozyma monospora NBRC 1965.</title>
        <authorList>
            <person name="Ichikawa N."/>
            <person name="Sato H."/>
            <person name="Tonouchi N."/>
        </authorList>
    </citation>
    <scope>NUCLEOTIDE SEQUENCE</scope>
    <source>
        <strain evidence="7">NBRC 1965</strain>
    </source>
</reference>
<keyword evidence="3" id="KW-0479">Metal-binding</keyword>
<evidence type="ECO:0000259" key="5">
    <source>
        <dbReference type="Pfam" id="PF00107"/>
    </source>
</evidence>
<dbReference type="Gene3D" id="3.90.180.10">
    <property type="entry name" value="Medium-chain alcohol dehydrogenases, catalytic domain"/>
    <property type="match status" value="1"/>
</dbReference>
<proteinExistence type="inferred from homology"/>
<keyword evidence="8" id="KW-1185">Reference proteome</keyword>
<evidence type="ECO:0000313" key="7">
    <source>
        <dbReference type="EMBL" id="GMG20586.1"/>
    </source>
</evidence>
<dbReference type="GO" id="GO:0046872">
    <property type="term" value="F:metal ion binding"/>
    <property type="evidence" value="ECO:0007669"/>
    <property type="project" value="UniProtKB-KW"/>
</dbReference>
<dbReference type="Pfam" id="PF00107">
    <property type="entry name" value="ADH_zinc_N"/>
    <property type="match status" value="1"/>
</dbReference>
<evidence type="ECO:0000256" key="4">
    <source>
        <dbReference type="ARBA" id="ARBA00022833"/>
    </source>
</evidence>
<feature type="domain" description="Alcohol dehydrogenase-like N-terminal" evidence="6">
    <location>
        <begin position="26"/>
        <end position="143"/>
    </location>
</feature>
<comment type="similarity">
    <text evidence="2">Belongs to the zinc-containing alcohol dehydrogenase family.</text>
</comment>
<name>A0A9W7DEF2_AMBMO</name>
<dbReference type="InterPro" id="IPR011032">
    <property type="entry name" value="GroES-like_sf"/>
</dbReference>
<dbReference type="InterPro" id="IPR013149">
    <property type="entry name" value="ADH-like_C"/>
</dbReference>